<dbReference type="Pfam" id="PF04082">
    <property type="entry name" value="Fungal_trans"/>
    <property type="match status" value="1"/>
</dbReference>
<dbReference type="InterPro" id="IPR007219">
    <property type="entry name" value="XnlR_reg_dom"/>
</dbReference>
<comment type="caution">
    <text evidence="5">The sequence shown here is derived from an EMBL/GenBank/DDBJ whole genome shotgun (WGS) entry which is preliminary data.</text>
</comment>
<dbReference type="InterPro" id="IPR001138">
    <property type="entry name" value="Zn2Cys6_DnaBD"/>
</dbReference>
<dbReference type="PROSITE" id="PS00463">
    <property type="entry name" value="ZN2_CY6_FUNGAL_1"/>
    <property type="match status" value="1"/>
</dbReference>
<dbReference type="Pfam" id="PF00172">
    <property type="entry name" value="Zn_clus"/>
    <property type="match status" value="1"/>
</dbReference>
<evidence type="ECO:0000256" key="1">
    <source>
        <dbReference type="ARBA" id="ARBA00022723"/>
    </source>
</evidence>
<dbReference type="PANTHER" id="PTHR46910:SF17">
    <property type="entry name" value="SCFA-RELATED"/>
    <property type="match status" value="1"/>
</dbReference>
<dbReference type="CDD" id="cd00067">
    <property type="entry name" value="GAL4"/>
    <property type="match status" value="1"/>
</dbReference>
<dbReference type="CDD" id="cd12148">
    <property type="entry name" value="fungal_TF_MHR"/>
    <property type="match status" value="1"/>
</dbReference>
<dbReference type="InterPro" id="IPR036864">
    <property type="entry name" value="Zn2-C6_fun-type_DNA-bd_sf"/>
</dbReference>
<feature type="region of interest" description="Disordered" evidence="3">
    <location>
        <begin position="137"/>
        <end position="161"/>
    </location>
</feature>
<dbReference type="PROSITE" id="PS50048">
    <property type="entry name" value="ZN2_CY6_FUNGAL_2"/>
    <property type="match status" value="1"/>
</dbReference>
<dbReference type="RefSeq" id="XP_070914434.1">
    <property type="nucleotide sequence ID" value="XM_071058333.1"/>
</dbReference>
<dbReference type="Gene3D" id="4.10.240.10">
    <property type="entry name" value="Zn(2)-C6 fungal-type DNA-binding domain"/>
    <property type="match status" value="1"/>
</dbReference>
<feature type="region of interest" description="Disordered" evidence="3">
    <location>
        <begin position="630"/>
        <end position="675"/>
    </location>
</feature>
<evidence type="ECO:0000256" key="3">
    <source>
        <dbReference type="SAM" id="MobiDB-lite"/>
    </source>
</evidence>
<keyword evidence="6" id="KW-1185">Reference proteome</keyword>
<evidence type="ECO:0000256" key="2">
    <source>
        <dbReference type="ARBA" id="ARBA00023242"/>
    </source>
</evidence>
<dbReference type="PANTHER" id="PTHR46910">
    <property type="entry name" value="TRANSCRIPTION FACTOR PDR1"/>
    <property type="match status" value="1"/>
</dbReference>
<reference evidence="5 6" key="1">
    <citation type="submission" date="2024-09" db="EMBL/GenBank/DDBJ databases">
        <title>Itraconazole resistance in Madurella fahalii resulting from another homologue of gene encoding cytochrome P450 14-alpha sterol demethylase (CYP51).</title>
        <authorList>
            <person name="Yoshioka I."/>
            <person name="Fahal A.H."/>
            <person name="Kaneko S."/>
            <person name="Yaguchi T."/>
        </authorList>
    </citation>
    <scope>NUCLEOTIDE SEQUENCE [LARGE SCALE GENOMIC DNA]</scope>
    <source>
        <strain evidence="5 6">IFM 68171</strain>
    </source>
</reference>
<evidence type="ECO:0000313" key="5">
    <source>
        <dbReference type="EMBL" id="GAB1312701.1"/>
    </source>
</evidence>
<proteinExistence type="predicted"/>
<sequence length="764" mass="84129">MGATSPNSGPLGRVSTACARCRRQKLKCDVTKPCTMCVRSGMECQPRLVPGSTPRRRMGSNAPGDDGDDNVRMARRLRTTSARPEAARRSVGSAQTRPKRASPLVRRITGSIETQQFGANRSTISLAMNMYENLGTHAPTKSSTIPGDASSGSPSGPTWELQTMQMPAPSVMEKLIDVYFDRLHWFIWIFHKPSFMNQARDILSASAWRREDMSKILVTLTVAALGLKCAIQNTSPQGQQFLASVSPDPQLLVNQMIGEVRMHLLDLLDDSCIETVQVTVLLGAFYIFHGSPSLAWAMIGMSVRSSYALALHCELDSDDQISTQIRRRCWNHVTVADTFASQIYGRPASLDPAFSNLLPLADMDDTAINVPSGEHGIQNGVGGGAVSALTFHWLKYKLYEIIRKTISTFRLLQLNNPMTAEDLRSLIDAVQRVDAQLAEWRKTLPPPLDGGDVADDDSPQGLTFQELFEDDGKASGSPLLRLKLQAWLLQITYDAAIILAHRPLLELRLSSAYRQGISKSSVDLISKSFDVSVKAALRISQTPVMQFEHEFCLGFIFVHLFTAGVILCIPPTSHPYSNTAQEAKAGVFRIIRAAKALSPRSQIARHAEQLLSDLLKLSLHREVDMVFKDDRKNYQGPGTNRPPAEPPCIANNTCETERPASGRQHNPPDSDFNQNQCSETLLQAPSTSTSETPLSLLQQDYDPGSFGNGWVTPYPVINLSNVVGSNIQPLDLPLDEAFGAFGQVMFNLMPDDPLNSWGWGRRSI</sequence>
<dbReference type="Proteomes" id="UP001628179">
    <property type="component" value="Unassembled WGS sequence"/>
</dbReference>
<accession>A0ABQ0G4N4</accession>
<organism evidence="5 6">
    <name type="scientific">Madurella fahalii</name>
    <dbReference type="NCBI Taxonomy" id="1157608"/>
    <lineage>
        <taxon>Eukaryota</taxon>
        <taxon>Fungi</taxon>
        <taxon>Dikarya</taxon>
        <taxon>Ascomycota</taxon>
        <taxon>Pezizomycotina</taxon>
        <taxon>Sordariomycetes</taxon>
        <taxon>Sordariomycetidae</taxon>
        <taxon>Sordariales</taxon>
        <taxon>Sordariales incertae sedis</taxon>
        <taxon>Madurella</taxon>
    </lineage>
</organism>
<dbReference type="SMART" id="SM00066">
    <property type="entry name" value="GAL4"/>
    <property type="match status" value="1"/>
</dbReference>
<dbReference type="EMBL" id="BAAFSV010000002">
    <property type="protein sequence ID" value="GAB1312701.1"/>
    <property type="molecule type" value="Genomic_DNA"/>
</dbReference>
<evidence type="ECO:0000313" key="6">
    <source>
        <dbReference type="Proteomes" id="UP001628179"/>
    </source>
</evidence>
<evidence type="ECO:0000259" key="4">
    <source>
        <dbReference type="PROSITE" id="PS50048"/>
    </source>
</evidence>
<dbReference type="SMART" id="SM00906">
    <property type="entry name" value="Fungal_trans"/>
    <property type="match status" value="1"/>
</dbReference>
<feature type="domain" description="Zn(2)-C6 fungal-type" evidence="4">
    <location>
        <begin position="17"/>
        <end position="44"/>
    </location>
</feature>
<feature type="region of interest" description="Disordered" evidence="3">
    <location>
        <begin position="45"/>
        <end position="102"/>
    </location>
</feature>
<name>A0ABQ0G4N4_9PEZI</name>
<gene>
    <name evidence="5" type="ORF">MFIFM68171_02911</name>
</gene>
<dbReference type="SUPFAM" id="SSF57701">
    <property type="entry name" value="Zn2/Cys6 DNA-binding domain"/>
    <property type="match status" value="1"/>
</dbReference>
<dbReference type="GeneID" id="98173656"/>
<protein>
    <submittedName>
        <fullName evidence="5">Heat-labile enterotoxin, A chain</fullName>
    </submittedName>
</protein>
<keyword evidence="1" id="KW-0479">Metal-binding</keyword>
<dbReference type="InterPro" id="IPR050987">
    <property type="entry name" value="AtrR-like"/>
</dbReference>
<keyword evidence="2" id="KW-0539">Nucleus</keyword>